<accession>A0A101IJV8</accession>
<protein>
    <submittedName>
        <fullName evidence="2">DNA polymerase, beta domain protein region</fullName>
    </submittedName>
</protein>
<sequence>MDRFAELEEKIVPLLRPYVKRIAIYGSYARAKRPTIATSISSWISSLPTRGLPWA</sequence>
<dbReference type="Proteomes" id="UP000053961">
    <property type="component" value="Unassembled WGS sequence"/>
</dbReference>
<evidence type="ECO:0000313" key="1">
    <source>
        <dbReference type="EMBL" id="KUK44655.1"/>
    </source>
</evidence>
<dbReference type="AlphaFoldDB" id="A0A101IJV8"/>
<evidence type="ECO:0000313" key="2">
    <source>
        <dbReference type="EMBL" id="KUK96557.1"/>
    </source>
</evidence>
<gene>
    <name evidence="1" type="ORF">XD72_0958</name>
    <name evidence="2" type="ORF">XE07_1025</name>
</gene>
<dbReference type="PATRIC" id="fig|301375.6.peg.2425"/>
<proteinExistence type="predicted"/>
<evidence type="ECO:0000313" key="3">
    <source>
        <dbReference type="Proteomes" id="UP000053961"/>
    </source>
</evidence>
<comment type="caution">
    <text evidence="2">The sequence shown here is derived from an EMBL/GenBank/DDBJ whole genome shotgun (WGS) entry which is preliminary data.</text>
</comment>
<organism evidence="2 3">
    <name type="scientific">Methanothrix harundinacea</name>
    <dbReference type="NCBI Taxonomy" id="301375"/>
    <lineage>
        <taxon>Archaea</taxon>
        <taxon>Methanobacteriati</taxon>
        <taxon>Methanobacteriota</taxon>
        <taxon>Stenosarchaea group</taxon>
        <taxon>Methanomicrobia</taxon>
        <taxon>Methanotrichales</taxon>
        <taxon>Methanotrichaceae</taxon>
        <taxon>Methanothrix</taxon>
    </lineage>
</organism>
<dbReference type="EMBL" id="LGHB01000011">
    <property type="protein sequence ID" value="KUK96557.1"/>
    <property type="molecule type" value="Genomic_DNA"/>
</dbReference>
<name>A0A101IJV8_9EURY</name>
<dbReference type="EMBL" id="LGFT01000019">
    <property type="protein sequence ID" value="KUK44655.1"/>
    <property type="molecule type" value="Genomic_DNA"/>
</dbReference>
<dbReference type="Proteomes" id="UP000057043">
    <property type="component" value="Unassembled WGS sequence"/>
</dbReference>
<evidence type="ECO:0000313" key="4">
    <source>
        <dbReference type="Proteomes" id="UP000057043"/>
    </source>
</evidence>
<reference evidence="2" key="1">
    <citation type="journal article" date="2015" name="MBio">
        <title>Genome-resolved metagenomic analysis reveals roles for candidate phyla and other microbial community members in biogeochemical transformations in oil reservoirs.</title>
        <authorList>
            <person name="Hu P."/>
            <person name="Tom L."/>
            <person name="Singh A."/>
            <person name="Thomas B.C."/>
            <person name="Baker B.J."/>
            <person name="Piceno Y.M."/>
            <person name="Andersen G.L."/>
            <person name="Banfield J.F."/>
        </authorList>
    </citation>
    <scope>NUCLEOTIDE SEQUENCE [LARGE SCALE GENOMIC DNA]</scope>
    <source>
        <strain evidence="2">56_747</strain>
    </source>
</reference>
<reference evidence="3 4" key="2">
    <citation type="journal article" date="2015" name="MBio">
        <title>Genome-Resolved Metagenomic Analysis Reveals Roles for Candidate Phyla and Other Microbial Community Members in Biogeochemical Transformations in Oil Reservoirs.</title>
        <authorList>
            <person name="Hu P."/>
            <person name="Tom L."/>
            <person name="Singh A."/>
            <person name="Thomas B.C."/>
            <person name="Baker B.J."/>
            <person name="Piceno Y.M."/>
            <person name="Andersen G.L."/>
            <person name="Banfield J.F."/>
        </authorList>
    </citation>
    <scope>NUCLEOTIDE SEQUENCE [LARGE SCALE GENOMIC DNA]</scope>
    <source>
        <strain evidence="1">57_489</strain>
    </source>
</reference>